<sequence>MPVTVEDVRKSFESNSFVSHVGFEIVHFEENNVVLKLNIKEYLLNANGSLHGGVHATMIDTILGMVIRSVTKTKITTTSLTIHYLSSLSDGEIFAEAKILKQGYKNVFAEGEIKDLNGNIIAKGIGTFKLIRDE</sequence>
<keyword evidence="5" id="KW-1185">Reference proteome</keyword>
<gene>
    <name evidence="4" type="ORF">F7731_25755</name>
</gene>
<evidence type="ECO:0000259" key="3">
    <source>
        <dbReference type="Pfam" id="PF03061"/>
    </source>
</evidence>
<reference evidence="4 5" key="1">
    <citation type="journal article" date="2016" name="Antonie Van Leeuwenhoek">
        <title>Bacillus depressus sp. nov., isolated from soil of a sunflower field.</title>
        <authorList>
            <person name="Wei X."/>
            <person name="Xin D."/>
            <person name="Xin Y."/>
            <person name="Zhang H."/>
            <person name="Wang T."/>
            <person name="Zhang J."/>
        </authorList>
    </citation>
    <scope>NUCLEOTIDE SEQUENCE [LARGE SCALE GENOMIC DNA]</scope>
    <source>
        <strain evidence="4 5">BZ1</strain>
    </source>
</reference>
<organism evidence="4 5">
    <name type="scientific">Cytobacillus depressus</name>
    <dbReference type="NCBI Taxonomy" id="1602942"/>
    <lineage>
        <taxon>Bacteria</taxon>
        <taxon>Bacillati</taxon>
        <taxon>Bacillota</taxon>
        <taxon>Bacilli</taxon>
        <taxon>Bacillales</taxon>
        <taxon>Bacillaceae</taxon>
        <taxon>Cytobacillus</taxon>
    </lineage>
</organism>
<feature type="domain" description="Thioesterase" evidence="3">
    <location>
        <begin position="47"/>
        <end position="119"/>
    </location>
</feature>
<name>A0A6L3V281_9BACI</name>
<accession>A0A6L3V281</accession>
<proteinExistence type="inferred from homology"/>
<dbReference type="GO" id="GO:0047617">
    <property type="term" value="F:fatty acyl-CoA hydrolase activity"/>
    <property type="evidence" value="ECO:0007669"/>
    <property type="project" value="InterPro"/>
</dbReference>
<dbReference type="Pfam" id="PF03061">
    <property type="entry name" value="4HBT"/>
    <property type="match status" value="1"/>
</dbReference>
<dbReference type="Proteomes" id="UP000481030">
    <property type="component" value="Unassembled WGS sequence"/>
</dbReference>
<comment type="similarity">
    <text evidence="1">Belongs to the thioesterase PaaI family.</text>
</comment>
<dbReference type="InterPro" id="IPR003736">
    <property type="entry name" value="PAAI_dom"/>
</dbReference>
<dbReference type="Gene3D" id="3.10.129.10">
    <property type="entry name" value="Hotdog Thioesterase"/>
    <property type="match status" value="1"/>
</dbReference>
<evidence type="ECO:0000256" key="1">
    <source>
        <dbReference type="ARBA" id="ARBA00008324"/>
    </source>
</evidence>
<dbReference type="InterPro" id="IPR039298">
    <property type="entry name" value="ACOT13"/>
</dbReference>
<dbReference type="SUPFAM" id="SSF54637">
    <property type="entry name" value="Thioesterase/thiol ester dehydrase-isomerase"/>
    <property type="match status" value="1"/>
</dbReference>
<evidence type="ECO:0000313" key="4">
    <source>
        <dbReference type="EMBL" id="KAB2328357.1"/>
    </source>
</evidence>
<dbReference type="InterPro" id="IPR029069">
    <property type="entry name" value="HotDog_dom_sf"/>
</dbReference>
<dbReference type="EMBL" id="WBOS01000030">
    <property type="protein sequence ID" value="KAB2328357.1"/>
    <property type="molecule type" value="Genomic_DNA"/>
</dbReference>
<dbReference type="RefSeq" id="WP_151537603.1">
    <property type="nucleotide sequence ID" value="NZ_WBOS01000030.1"/>
</dbReference>
<evidence type="ECO:0000313" key="5">
    <source>
        <dbReference type="Proteomes" id="UP000481030"/>
    </source>
</evidence>
<dbReference type="OrthoDB" id="337200at2"/>
<protein>
    <submittedName>
        <fullName evidence="4">PaaI family thioesterase</fullName>
    </submittedName>
</protein>
<evidence type="ECO:0000256" key="2">
    <source>
        <dbReference type="ARBA" id="ARBA00022801"/>
    </source>
</evidence>
<keyword evidence="2" id="KW-0378">Hydrolase</keyword>
<dbReference type="PANTHER" id="PTHR21660:SF1">
    <property type="entry name" value="ACYL-COENZYME A THIOESTERASE 13"/>
    <property type="match status" value="1"/>
</dbReference>
<dbReference type="PANTHER" id="PTHR21660">
    <property type="entry name" value="THIOESTERASE SUPERFAMILY MEMBER-RELATED"/>
    <property type="match status" value="1"/>
</dbReference>
<comment type="caution">
    <text evidence="4">The sequence shown here is derived from an EMBL/GenBank/DDBJ whole genome shotgun (WGS) entry which is preliminary data.</text>
</comment>
<dbReference type="InterPro" id="IPR006683">
    <property type="entry name" value="Thioestr_dom"/>
</dbReference>
<dbReference type="NCBIfam" id="TIGR00369">
    <property type="entry name" value="unchar_dom_1"/>
    <property type="match status" value="1"/>
</dbReference>
<dbReference type="CDD" id="cd03443">
    <property type="entry name" value="PaaI_thioesterase"/>
    <property type="match status" value="1"/>
</dbReference>
<dbReference type="AlphaFoldDB" id="A0A6L3V281"/>